<dbReference type="Gene3D" id="3.40.630.30">
    <property type="match status" value="1"/>
</dbReference>
<dbReference type="GO" id="GO:0051287">
    <property type="term" value="F:NAD binding"/>
    <property type="evidence" value="ECO:0007669"/>
    <property type="project" value="UniProtKB-UniRule"/>
</dbReference>
<reference evidence="20" key="1">
    <citation type="submission" date="2021-03" db="EMBL/GenBank/DDBJ databases">
        <authorList>
            <person name="Tagirdzhanova G."/>
        </authorList>
    </citation>
    <scope>NUCLEOTIDE SEQUENCE</scope>
</reference>
<dbReference type="InterPro" id="IPR036393">
    <property type="entry name" value="AceGlu_kinase-like_sf"/>
</dbReference>
<evidence type="ECO:0000256" key="2">
    <source>
        <dbReference type="ARBA" id="ARBA00004828"/>
    </source>
</evidence>
<dbReference type="OrthoDB" id="438291at2759"/>
<keyword evidence="12 17" id="KW-0521">NADP</keyword>
<evidence type="ECO:0000256" key="16">
    <source>
        <dbReference type="ARBA" id="ARBA00023268"/>
    </source>
</evidence>
<dbReference type="EMBL" id="CAJPDT010000023">
    <property type="protein sequence ID" value="CAF9919719.1"/>
    <property type="molecule type" value="Genomic_DNA"/>
</dbReference>
<accession>A0A8H3IN28</accession>
<dbReference type="Gene3D" id="3.30.360.10">
    <property type="entry name" value="Dihydrodipicolinate Reductase, domain 2"/>
    <property type="match status" value="1"/>
</dbReference>
<dbReference type="SUPFAM" id="SSF55347">
    <property type="entry name" value="Glyceraldehyde-3-phosphate dehydrogenase-like, C-terminal domain"/>
    <property type="match status" value="1"/>
</dbReference>
<dbReference type="InterPro" id="IPR041734">
    <property type="entry name" value="NAGK-fArgBP"/>
</dbReference>
<dbReference type="NCBIfam" id="TIGR00761">
    <property type="entry name" value="argB"/>
    <property type="match status" value="1"/>
</dbReference>
<dbReference type="GO" id="GO:0003942">
    <property type="term" value="F:N-acetyl-gamma-glutamyl-phosphate reductase activity"/>
    <property type="evidence" value="ECO:0007669"/>
    <property type="project" value="UniProtKB-UniRule"/>
</dbReference>
<dbReference type="CDD" id="cd04252">
    <property type="entry name" value="AAK_NAGK-fArgBP"/>
    <property type="match status" value="1"/>
</dbReference>
<comment type="pathway">
    <text evidence="2 17">Amino-acid biosynthesis; L-arginine biosynthesis; N(2)-acetyl-L-ornithine from L-glutamate: step 2/4.</text>
</comment>
<name>A0A8H3IN28_9LECA</name>
<keyword evidence="9 17" id="KW-0547">Nucleotide-binding</keyword>
<evidence type="ECO:0000256" key="12">
    <source>
        <dbReference type="ARBA" id="ARBA00022857"/>
    </source>
</evidence>
<dbReference type="FunFam" id="3.40.630.30:FF:000029">
    <property type="entry name" value="Bifunctional acetylglutamate kinase/N-acetyl-gamma-glutamyl-phosphate reductase"/>
    <property type="match status" value="1"/>
</dbReference>
<keyword evidence="7 17" id="KW-0028">Amino-acid biosynthesis</keyword>
<evidence type="ECO:0000313" key="21">
    <source>
        <dbReference type="Proteomes" id="UP000664534"/>
    </source>
</evidence>
<keyword evidence="14 17" id="KW-0560">Oxidoreductase</keyword>
<evidence type="ECO:0000259" key="19">
    <source>
        <dbReference type="PROSITE" id="PS51731"/>
    </source>
</evidence>
<evidence type="ECO:0000256" key="4">
    <source>
        <dbReference type="ARBA" id="ARBA00006830"/>
    </source>
</evidence>
<protein>
    <recommendedName>
        <fullName evidence="19">N-acetyltransferase domain-containing protein</fullName>
    </recommendedName>
</protein>
<evidence type="ECO:0000256" key="14">
    <source>
        <dbReference type="ARBA" id="ARBA00023002"/>
    </source>
</evidence>
<keyword evidence="11 17" id="KW-0067">ATP-binding</keyword>
<dbReference type="Pfam" id="PF01118">
    <property type="entry name" value="Semialdhyde_dh"/>
    <property type="match status" value="2"/>
</dbReference>
<dbReference type="GO" id="GO:0003991">
    <property type="term" value="F:acetylglutamate kinase activity"/>
    <property type="evidence" value="ECO:0007669"/>
    <property type="project" value="InterPro"/>
</dbReference>
<evidence type="ECO:0000256" key="6">
    <source>
        <dbReference type="ARBA" id="ARBA00022571"/>
    </source>
</evidence>
<evidence type="ECO:0000256" key="10">
    <source>
        <dbReference type="ARBA" id="ARBA00022777"/>
    </source>
</evidence>
<dbReference type="Gene3D" id="3.40.50.720">
    <property type="entry name" value="NAD(P)-binding Rossmann-like Domain"/>
    <property type="match status" value="2"/>
</dbReference>
<dbReference type="GO" id="GO:0006526">
    <property type="term" value="P:L-arginine biosynthetic process"/>
    <property type="evidence" value="ECO:0007669"/>
    <property type="project" value="UniProtKB-UniRule"/>
</dbReference>
<dbReference type="GO" id="GO:0005524">
    <property type="term" value="F:ATP binding"/>
    <property type="evidence" value="ECO:0007669"/>
    <property type="project" value="UniProtKB-UniRule"/>
</dbReference>
<dbReference type="SUPFAM" id="SSF53633">
    <property type="entry name" value="Carbamate kinase-like"/>
    <property type="match status" value="1"/>
</dbReference>
<keyword evidence="8 17" id="KW-0808">Transferase</keyword>
<keyword evidence="10 17" id="KW-0418">Kinase</keyword>
<dbReference type="InterPro" id="IPR006855">
    <property type="entry name" value="Vertebrate-like_GNAT_dom"/>
</dbReference>
<comment type="caution">
    <text evidence="20">The sequence shown here is derived from an EMBL/GenBank/DDBJ whole genome shotgun (WGS) entry which is preliminary data.</text>
</comment>
<evidence type="ECO:0000256" key="17">
    <source>
        <dbReference type="PIRNR" id="PIRNR036440"/>
    </source>
</evidence>
<dbReference type="InterPro" id="IPR058924">
    <property type="entry name" value="AGPR_dimerisation_dom"/>
</dbReference>
<proteinExistence type="inferred from homology"/>
<dbReference type="Gene3D" id="3.40.1160.10">
    <property type="entry name" value="Acetylglutamate kinase-like"/>
    <property type="match status" value="1"/>
</dbReference>
<dbReference type="SUPFAM" id="SSF51735">
    <property type="entry name" value="NAD(P)-binding Rossmann-fold domains"/>
    <property type="match status" value="2"/>
</dbReference>
<dbReference type="CDD" id="cd23936">
    <property type="entry name" value="AGPR_C_ARG5_6_like"/>
    <property type="match status" value="1"/>
</dbReference>
<dbReference type="InterPro" id="IPR001048">
    <property type="entry name" value="Asp/Glu/Uridylate_kinase"/>
</dbReference>
<dbReference type="PROSITE" id="PS01224">
    <property type="entry name" value="ARGC"/>
    <property type="match status" value="1"/>
</dbReference>
<dbReference type="FunFam" id="3.40.1160.10:FF:000011">
    <property type="entry name" value="N-acetyl-gamma-glutamyl-phosphate reductase, variant"/>
    <property type="match status" value="1"/>
</dbReference>
<comment type="similarity">
    <text evidence="5 17">In the C-terminal section; belongs to the NAGSA dehydrogenase family.</text>
</comment>
<dbReference type="Pfam" id="PF22698">
    <property type="entry name" value="Semialdhyde_dhC_1"/>
    <property type="match status" value="1"/>
</dbReference>
<feature type="active site" evidence="18">
    <location>
        <position position="746"/>
    </location>
</feature>
<sequence>MLSLRSFATQAPVRGCWLAKGPRRSSLRLPRAVLLGAPTHCPEPWRRHFASPAASSLSTRSTVIQLLNNIGSKREVQQYLSHFSSVSSQQFAVIKVGGAIISEHLEALVSALAFLAQIGLYPVVIHGAGPQLNKILENAGVEPQFEGGIRITDGKTLGIARSLFLQENLKLVEELENVGVRARPITSGVFSAEYLDKDKYDLVGKIISVDKNPIEASIRAGCLPILTSMSETSDGQVLNVNADVAAGELARALQPLKIVYLSEKGGLFNGDTKEKISAINLDEEYEDLMSGRHWWVRHGTRLKIKEMNDLLADLPRTSSVAIIHPSDLQKELFTDTGAGTLIRRGNKVHVNTKLSQFDDLEGFKNVLVRDREALDAAATVDRYVQNLGQREFRAYFDEPMEALAIVLPPQEGASMAQLVTFTITKAGWLTNVADNVFTALLRDHRKLVWTVKSDDENLTWFFDKAEGIESGEEVKELMLGRASAAPDFSIIRQRAIRGCQPREQASESRQEYSTAATDEGLFNHKSIIKRSARFEAFPASTFDVIHTILRYSDYEPQPSIRHQEQLQSNPIKRARGYTGQALINLLNAHPHMDLLHVSSRELAGKKLQGYEKRDIIYEVHMPFAYYLLAKLFTADIVQKNLSHEDVKKMTDIDVWVMAVGLPHSQFPYVGILGNYETCVETPTLPLPLPNGVAKPWIDSIQEANSDSLIIDLSADYRFDSGWTYGLPELVDRSTIARAKRISNPGCYATAAQLGIAPLLPYIAEEPAGPTIFGVSGYSGAGTKPSPKNDVENLTNNIIPYSLTDHIHEREISEQLGRSVAFIPHVAVWFQGIHHSINIPLTKSFTSRDIRNLYQERYEGEPLVKVVGESPLVKQIAGTHGVEVGGFGVHSSGKRVVINATIDKYEYLLHETTFSPSRSNTDADFYAAYSKEQLPRHFKTSTLPEDIQSIPLDASDSGGKMKF</sequence>
<dbReference type="InterPro" id="IPR036291">
    <property type="entry name" value="NAD(P)-bd_dom_sf"/>
</dbReference>
<evidence type="ECO:0000256" key="15">
    <source>
        <dbReference type="ARBA" id="ARBA00023128"/>
    </source>
</evidence>
<dbReference type="Proteomes" id="UP000664534">
    <property type="component" value="Unassembled WGS sequence"/>
</dbReference>
<dbReference type="FunFam" id="3.30.360.10:FF:000019">
    <property type="entry name" value="Bifunctional acetylglutamate kinase/N-acetyl-gamma-glutamyl-phosphate reductase"/>
    <property type="match status" value="1"/>
</dbReference>
<feature type="domain" description="N-acetyltransferase" evidence="19">
    <location>
        <begin position="349"/>
        <end position="502"/>
    </location>
</feature>
<evidence type="ECO:0000256" key="9">
    <source>
        <dbReference type="ARBA" id="ARBA00022741"/>
    </source>
</evidence>
<gene>
    <name evidence="20" type="ORF">IMSHALPRED_004709</name>
</gene>
<dbReference type="CDD" id="cd24149">
    <property type="entry name" value="AGPR_N_ARG5_6_like"/>
    <property type="match status" value="1"/>
</dbReference>
<dbReference type="InterPro" id="IPR023013">
    <property type="entry name" value="AGPR_AS"/>
</dbReference>
<dbReference type="PROSITE" id="PS51731">
    <property type="entry name" value="GNAT_NAGS"/>
    <property type="match status" value="1"/>
</dbReference>
<evidence type="ECO:0000256" key="8">
    <source>
        <dbReference type="ARBA" id="ARBA00022679"/>
    </source>
</evidence>
<keyword evidence="13" id="KW-0809">Transit peptide</keyword>
<dbReference type="CDD" id="cd04263">
    <property type="entry name" value="DUF619-NAGK-FABP"/>
    <property type="match status" value="1"/>
</dbReference>
<evidence type="ECO:0000256" key="18">
    <source>
        <dbReference type="PROSITE-ProRule" id="PRU10010"/>
    </source>
</evidence>
<dbReference type="GO" id="GO:0005759">
    <property type="term" value="C:mitochondrial matrix"/>
    <property type="evidence" value="ECO:0007669"/>
    <property type="project" value="TreeGrafter"/>
</dbReference>
<keyword evidence="16 17" id="KW-0511">Multifunctional enzyme</keyword>
<comment type="similarity">
    <text evidence="4 17">In the N-terminal section; belongs to the acetylglutamate kinase family.</text>
</comment>
<dbReference type="PANTHER" id="PTHR23342:SF0">
    <property type="entry name" value="N-ACETYLGLUTAMATE SYNTHASE, MITOCHONDRIAL"/>
    <property type="match status" value="1"/>
</dbReference>
<evidence type="ECO:0000256" key="5">
    <source>
        <dbReference type="ARBA" id="ARBA00007239"/>
    </source>
</evidence>
<evidence type="ECO:0000256" key="7">
    <source>
        <dbReference type="ARBA" id="ARBA00022605"/>
    </source>
</evidence>
<dbReference type="PIRSF" id="PIRSF036440">
    <property type="entry name" value="ARG5-6"/>
    <property type="match status" value="1"/>
</dbReference>
<dbReference type="Pfam" id="PF00696">
    <property type="entry name" value="AA_kinase"/>
    <property type="match status" value="1"/>
</dbReference>
<evidence type="ECO:0000256" key="3">
    <source>
        <dbReference type="ARBA" id="ARBA00004862"/>
    </source>
</evidence>
<dbReference type="InterPro" id="IPR004662">
    <property type="entry name" value="AcgluKinase_fam"/>
</dbReference>
<comment type="pathway">
    <text evidence="3 17">Amino-acid biosynthesis; L-arginine biosynthesis; N(2)-acetyl-L-ornithine from L-glutamate: step 3/4.</text>
</comment>
<organism evidence="20 21">
    <name type="scientific">Imshaugia aleurites</name>
    <dbReference type="NCBI Taxonomy" id="172621"/>
    <lineage>
        <taxon>Eukaryota</taxon>
        <taxon>Fungi</taxon>
        <taxon>Dikarya</taxon>
        <taxon>Ascomycota</taxon>
        <taxon>Pezizomycotina</taxon>
        <taxon>Lecanoromycetes</taxon>
        <taxon>OSLEUM clade</taxon>
        <taxon>Lecanoromycetidae</taxon>
        <taxon>Lecanorales</taxon>
        <taxon>Lecanorineae</taxon>
        <taxon>Parmeliaceae</taxon>
        <taxon>Imshaugia</taxon>
    </lineage>
</organism>
<dbReference type="SMART" id="SM00859">
    <property type="entry name" value="Semialdhyde_dh"/>
    <property type="match status" value="1"/>
</dbReference>
<evidence type="ECO:0000313" key="20">
    <source>
        <dbReference type="EMBL" id="CAF9919719.1"/>
    </source>
</evidence>
<dbReference type="InterPro" id="IPR000534">
    <property type="entry name" value="Semialdehyde_DH_NAD-bd"/>
</dbReference>
<dbReference type="Pfam" id="PF04768">
    <property type="entry name" value="NAT"/>
    <property type="match status" value="1"/>
</dbReference>
<evidence type="ECO:0000256" key="1">
    <source>
        <dbReference type="ARBA" id="ARBA00004173"/>
    </source>
</evidence>
<keyword evidence="15 17" id="KW-0496">Mitochondrion</keyword>
<comment type="subcellular location">
    <subcellularLocation>
        <location evidence="1 17">Mitochondrion</location>
    </subcellularLocation>
</comment>
<keyword evidence="6 17" id="KW-0055">Arginine biosynthesis</keyword>
<evidence type="ECO:0000256" key="13">
    <source>
        <dbReference type="ARBA" id="ARBA00022946"/>
    </source>
</evidence>
<keyword evidence="21" id="KW-1185">Reference proteome</keyword>
<evidence type="ECO:0000256" key="11">
    <source>
        <dbReference type="ARBA" id="ARBA00022840"/>
    </source>
</evidence>
<dbReference type="PANTHER" id="PTHR23342">
    <property type="entry name" value="N-ACETYLGLUTAMATE SYNTHASE"/>
    <property type="match status" value="1"/>
</dbReference>
<dbReference type="InterPro" id="IPR011241">
    <property type="entry name" value="NAGK/NAGSA"/>
</dbReference>
<dbReference type="UniPathway" id="UPA00068">
    <property type="reaction ID" value="UER00107"/>
</dbReference>
<dbReference type="AlphaFoldDB" id="A0A8H3IN28"/>